<dbReference type="Pfam" id="PF13372">
    <property type="entry name" value="Alginate_exp"/>
    <property type="match status" value="1"/>
</dbReference>
<keyword evidence="4" id="KW-1185">Reference proteome</keyword>
<evidence type="ECO:0000313" key="4">
    <source>
        <dbReference type="Proteomes" id="UP000308038"/>
    </source>
</evidence>
<accession>A0ABY2QG44</accession>
<sequence>MVQEAPAASQPATSRPPTSQPAEPRPERTLGHDVPAARADGIQVIEGSVRRSGTTTLPQAGPSGLRSGQIATSAAQQRPITDIYDRDGLHVRWYLQSGLNYDIENNLFWNLASVFSPQSRFNSDENWLEGYAKPGVGFDKTFADGAIFYGKISAVASRTWGTDAFDSRNQGAITLEEGYLGFRTGGAGAKFDLSVGPRELTLGSGMLIANGGVNGFERGALKFGPRKAWKQAAIGRIINGRQTITGYFIEPRELPSNNGRNQLAGVDFRYDAPNEDFLGFTYINVLRSESPYIRAAPSGTGEPTIIPDGRDQTNVVNLYFRGSHDAGPLRNWFITGDVAYQWNNRINMSAWAARGQIGYKFADTPWTPTLIYTAKYFSGDNPDTPKLERFDPLYYEGSPGIWATGAESSMVFINTNVKALEFSGAVQPSQKITVTLRYSYIAAAQLDSPLQFGQATRFVRTPSGYNLVDGVTRSHLSDDFFLEYNQILTSNMFLTIGLAASFPGAGINAAVPGKAPTWTGAFANVVINF</sequence>
<name>A0ABY2QG44_9SPHN</name>
<feature type="compositionally biased region" description="Polar residues" evidence="1">
    <location>
        <begin position="10"/>
        <end position="21"/>
    </location>
</feature>
<dbReference type="InterPro" id="IPR053728">
    <property type="entry name" value="Alginate_Permeability_Chnl"/>
</dbReference>
<comment type="caution">
    <text evidence="3">The sequence shown here is derived from an EMBL/GenBank/DDBJ whole genome shotgun (WGS) entry which is preliminary data.</text>
</comment>
<dbReference type="Proteomes" id="UP000308038">
    <property type="component" value="Unassembled WGS sequence"/>
</dbReference>
<dbReference type="Gene3D" id="2.40.160.100">
    <property type="match status" value="1"/>
</dbReference>
<dbReference type="InterPro" id="IPR025388">
    <property type="entry name" value="Alginate_export_dom"/>
</dbReference>
<evidence type="ECO:0000256" key="1">
    <source>
        <dbReference type="SAM" id="MobiDB-lite"/>
    </source>
</evidence>
<gene>
    <name evidence="3" type="ORF">E5988_12450</name>
</gene>
<dbReference type="EMBL" id="SSTI01000009">
    <property type="protein sequence ID" value="THG39221.1"/>
    <property type="molecule type" value="Genomic_DNA"/>
</dbReference>
<evidence type="ECO:0000259" key="2">
    <source>
        <dbReference type="Pfam" id="PF13372"/>
    </source>
</evidence>
<reference evidence="3 4" key="1">
    <citation type="submission" date="2019-04" db="EMBL/GenBank/DDBJ databases">
        <title>Microbes associate with the intestines of laboratory mice.</title>
        <authorList>
            <person name="Navarre W."/>
            <person name="Wong E."/>
            <person name="Huang K.C."/>
            <person name="Tropini C."/>
            <person name="Ng K."/>
            <person name="Yu B."/>
        </authorList>
    </citation>
    <scope>NUCLEOTIDE SEQUENCE [LARGE SCALE GENOMIC DNA]</scope>
    <source>
        <strain evidence="3 4">NM83_B4-11</strain>
    </source>
</reference>
<feature type="region of interest" description="Disordered" evidence="1">
    <location>
        <begin position="1"/>
        <end position="73"/>
    </location>
</feature>
<feature type="domain" description="Alginate export" evidence="2">
    <location>
        <begin position="346"/>
        <end position="513"/>
    </location>
</feature>
<protein>
    <recommendedName>
        <fullName evidence="2">Alginate export domain-containing protein</fullName>
    </recommendedName>
</protein>
<organism evidence="3 4">
    <name type="scientific">Sphingomonas olei</name>
    <dbReference type="NCBI Taxonomy" id="1886787"/>
    <lineage>
        <taxon>Bacteria</taxon>
        <taxon>Pseudomonadati</taxon>
        <taxon>Pseudomonadota</taxon>
        <taxon>Alphaproteobacteria</taxon>
        <taxon>Sphingomonadales</taxon>
        <taxon>Sphingomonadaceae</taxon>
        <taxon>Sphingomonas</taxon>
    </lineage>
</organism>
<proteinExistence type="predicted"/>
<evidence type="ECO:0000313" key="3">
    <source>
        <dbReference type="EMBL" id="THG39221.1"/>
    </source>
</evidence>